<evidence type="ECO:0000256" key="5">
    <source>
        <dbReference type="ARBA" id="ARBA00022764"/>
    </source>
</evidence>
<gene>
    <name evidence="6" type="ORF">JWS04_07155</name>
</gene>
<keyword evidence="5" id="KW-0574">Periplasm</keyword>
<comment type="similarity">
    <text evidence="2">Belongs to the bacterial solute-binding protein 1 family.</text>
</comment>
<organism evidence="6 7">
    <name type="scientific">Bradyrhizobium vignae</name>
    <dbReference type="NCBI Taxonomy" id="1549949"/>
    <lineage>
        <taxon>Bacteria</taxon>
        <taxon>Pseudomonadati</taxon>
        <taxon>Pseudomonadota</taxon>
        <taxon>Alphaproteobacteria</taxon>
        <taxon>Hyphomicrobiales</taxon>
        <taxon>Nitrobacteraceae</taxon>
        <taxon>Bradyrhizobium</taxon>
    </lineage>
</organism>
<dbReference type="PANTHER" id="PTHR30006:SF3">
    <property type="entry name" value="THIAMINE-BINDING PERIPLASMIC PROTEIN"/>
    <property type="match status" value="1"/>
</dbReference>
<accession>A0ABS3ZRT8</accession>
<keyword evidence="7" id="KW-1185">Reference proteome</keyword>
<proteinExistence type="inferred from homology"/>
<dbReference type="PROSITE" id="PS51318">
    <property type="entry name" value="TAT"/>
    <property type="match status" value="1"/>
</dbReference>
<dbReference type="RefSeq" id="WP_209294686.1">
    <property type="nucleotide sequence ID" value="NZ_JAGIKT010000011.1"/>
</dbReference>
<comment type="subcellular location">
    <subcellularLocation>
        <location evidence="1">Periplasm</location>
    </subcellularLocation>
</comment>
<protein>
    <submittedName>
        <fullName evidence="6">ABC transporter substrate-binding protein</fullName>
    </submittedName>
</protein>
<evidence type="ECO:0000256" key="1">
    <source>
        <dbReference type="ARBA" id="ARBA00004418"/>
    </source>
</evidence>
<dbReference type="InterPro" id="IPR006311">
    <property type="entry name" value="TAT_signal"/>
</dbReference>
<dbReference type="PANTHER" id="PTHR30006">
    <property type="entry name" value="THIAMINE-BINDING PERIPLASMIC PROTEIN-RELATED"/>
    <property type="match status" value="1"/>
</dbReference>
<sequence length="379" mass="41963">MADVTNGGLQQFDLSRRTLLRAAVTAMTIPAIARATTAFAQEKLRGGGEVVVYSFGGSFTEGVRRYVYEPFTKATGIRVVDVVADFAEPQVNAMYKIGRVDWDIAYLVAQNYPAMHETGMFVPIDYSLWDEKSLEGTPQRTRLKDAVAIYGVGMVIAYDQRAFPEGGPQNWADFWDVKRFPGPRGLFAPEATRNIVSALLASGLAQKDIWPLTDDTLDRAFDKLNEIKPHITKWWTAGGEAPQLLISREYAMTTAYDGRVIAAIRQGAPIKIVWDGAYLRYNYAVILKGGPNTANAQKLIAFLNGAQIAAGWTLGTGYPGPNTNQLQYLPAELIALLNINPENASKCITEDLAWLTAKRSDGKTNVDYLQERWLAWRAK</sequence>
<evidence type="ECO:0000313" key="7">
    <source>
        <dbReference type="Proteomes" id="UP000669317"/>
    </source>
</evidence>
<evidence type="ECO:0000256" key="4">
    <source>
        <dbReference type="ARBA" id="ARBA00022729"/>
    </source>
</evidence>
<dbReference type="Pfam" id="PF13416">
    <property type="entry name" value="SBP_bac_8"/>
    <property type="match status" value="1"/>
</dbReference>
<dbReference type="EMBL" id="JAGIKT010000011">
    <property type="protein sequence ID" value="MBP0110872.1"/>
    <property type="molecule type" value="Genomic_DNA"/>
</dbReference>
<reference evidence="6 7" key="1">
    <citation type="submission" date="2021-03" db="EMBL/GenBank/DDBJ databases">
        <title>Genome Sequence of Bradyrhizobium vignae strain ISRA400.</title>
        <authorList>
            <person name="Tisa L.S."/>
            <person name="Svistoonoff S."/>
            <person name="Hocher V."/>
            <person name="Fall S."/>
            <person name="Zaiya A."/>
            <person name="Naing D."/>
            <person name="Niang N."/>
            <person name="Diouf A."/>
            <person name="Dasylva M.C."/>
            <person name="Toure O."/>
            <person name="Gueye M."/>
            <person name="Gully D."/>
            <person name="Tisseyre P."/>
            <person name="Simpson S."/>
            <person name="Morris K."/>
            <person name="Thomas W.K."/>
        </authorList>
    </citation>
    <scope>NUCLEOTIDE SEQUENCE [LARGE SCALE GENOMIC DNA]</scope>
    <source>
        <strain evidence="6 7">ISRA400</strain>
    </source>
</reference>
<evidence type="ECO:0000256" key="2">
    <source>
        <dbReference type="ARBA" id="ARBA00008520"/>
    </source>
</evidence>
<name>A0ABS3ZRT8_9BRAD</name>
<comment type="caution">
    <text evidence="6">The sequence shown here is derived from an EMBL/GenBank/DDBJ whole genome shotgun (WGS) entry which is preliminary data.</text>
</comment>
<keyword evidence="4" id="KW-0732">Signal</keyword>
<keyword evidence="3" id="KW-0813">Transport</keyword>
<evidence type="ECO:0000256" key="3">
    <source>
        <dbReference type="ARBA" id="ARBA00022448"/>
    </source>
</evidence>
<dbReference type="Proteomes" id="UP000669317">
    <property type="component" value="Unassembled WGS sequence"/>
</dbReference>
<dbReference type="CDD" id="cd13589">
    <property type="entry name" value="PBP2_polyamine_RpCGA009"/>
    <property type="match status" value="1"/>
</dbReference>
<dbReference type="InterPro" id="IPR006059">
    <property type="entry name" value="SBP"/>
</dbReference>
<evidence type="ECO:0000313" key="6">
    <source>
        <dbReference type="EMBL" id="MBP0110872.1"/>
    </source>
</evidence>
<dbReference type="Gene3D" id="3.40.190.10">
    <property type="entry name" value="Periplasmic binding protein-like II"/>
    <property type="match status" value="2"/>
</dbReference>
<dbReference type="SUPFAM" id="SSF53850">
    <property type="entry name" value="Periplasmic binding protein-like II"/>
    <property type="match status" value="1"/>
</dbReference>